<dbReference type="Gene3D" id="2.40.180.10">
    <property type="entry name" value="Catalase core domain"/>
    <property type="match status" value="1"/>
</dbReference>
<evidence type="ECO:0000256" key="1">
    <source>
        <dbReference type="PROSITE-ProRule" id="PRU00152"/>
    </source>
</evidence>
<dbReference type="PANTHER" id="PTHR45901">
    <property type="entry name" value="PROTEIN CBG12474"/>
    <property type="match status" value="1"/>
</dbReference>
<dbReference type="PROSITE" id="PS50095">
    <property type="entry name" value="PLAT"/>
    <property type="match status" value="1"/>
</dbReference>
<reference evidence="4" key="1">
    <citation type="submission" date="2016-11" db="UniProtKB">
        <authorList>
            <consortium name="WormBaseParasite"/>
        </authorList>
    </citation>
    <scope>IDENTIFICATION</scope>
</reference>
<dbReference type="InterPro" id="IPR001024">
    <property type="entry name" value="PLAT/LH2_dom"/>
</dbReference>
<dbReference type="PANTHER" id="PTHR45901:SF7">
    <property type="entry name" value="OXYGEN-REGULATED PROTEIN 1"/>
    <property type="match status" value="1"/>
</dbReference>
<organism evidence="3 4">
    <name type="scientific">Steinernema glaseri</name>
    <dbReference type="NCBI Taxonomy" id="37863"/>
    <lineage>
        <taxon>Eukaryota</taxon>
        <taxon>Metazoa</taxon>
        <taxon>Ecdysozoa</taxon>
        <taxon>Nematoda</taxon>
        <taxon>Chromadorea</taxon>
        <taxon>Rhabditida</taxon>
        <taxon>Tylenchina</taxon>
        <taxon>Panagrolaimomorpha</taxon>
        <taxon>Strongyloidoidea</taxon>
        <taxon>Steinernematidae</taxon>
        <taxon>Steinernema</taxon>
    </lineage>
</organism>
<dbReference type="AlphaFoldDB" id="A0A1I8AKN6"/>
<dbReference type="InterPro" id="IPR052970">
    <property type="entry name" value="Inner_ear_hair_cell_LOXHD"/>
</dbReference>
<dbReference type="InterPro" id="IPR036392">
    <property type="entry name" value="PLAT/LH2_dom_sf"/>
</dbReference>
<dbReference type="WBParaSite" id="L893_g6767.t1">
    <property type="protein sequence ID" value="L893_g6767.t1"/>
    <property type="gene ID" value="L893_g6767"/>
</dbReference>
<evidence type="ECO:0000313" key="4">
    <source>
        <dbReference type="WBParaSite" id="L893_g6767.t1"/>
    </source>
</evidence>
<evidence type="ECO:0000313" key="3">
    <source>
        <dbReference type="Proteomes" id="UP000095287"/>
    </source>
</evidence>
<evidence type="ECO:0000259" key="2">
    <source>
        <dbReference type="PROSITE" id="PS50095"/>
    </source>
</evidence>
<dbReference type="SUPFAM" id="SSF49723">
    <property type="entry name" value="Lipase/lipooxygenase domain (PLAT/LH2 domain)"/>
    <property type="match status" value="1"/>
</dbReference>
<accession>A0A1I8AKN6</accession>
<sequence>MSSPQASSPVSVSPSCSATVTTTRSAGIGSYSIVVRTSAKPDSGTYANVFVQLTGTDGQQTDKIRLKCSISHRQKFQTGHSDLFLLVDQIAIPDIKSVDIWHCKKSSQSWLLHSVNVIEHENHTLFRFPCGKRLGEDANEKTSHIRLEAQGAPLKVFKEYDFHSFFIQFVLTAIDLMWPSSTTRNMLPMSFFLDSRVWRNVSKDLFCVRRLDQSGFLLGDGLPDDGLSDLTCGSSGTWPVLCEEEKATHVEVHFIEGKPRERECPEGEDDSATGRYHYEDVVNPRPVVVRRTTEMHVEMFPLILRGHLLGKV</sequence>
<proteinExistence type="predicted"/>
<keyword evidence="3" id="KW-1185">Reference proteome</keyword>
<dbReference type="Pfam" id="PF01477">
    <property type="entry name" value="PLAT"/>
    <property type="match status" value="1"/>
</dbReference>
<comment type="caution">
    <text evidence="1">Lacks conserved residue(s) required for the propagation of feature annotation.</text>
</comment>
<protein>
    <submittedName>
        <fullName evidence="4">PLAT domain-containing protein</fullName>
    </submittedName>
</protein>
<name>A0A1I8AKN6_9BILA</name>
<feature type="domain" description="PLAT" evidence="2">
    <location>
        <begin position="29"/>
        <end position="148"/>
    </location>
</feature>
<dbReference type="Proteomes" id="UP000095287">
    <property type="component" value="Unplaced"/>
</dbReference>